<dbReference type="PROSITE" id="PS00518">
    <property type="entry name" value="ZF_RING_1"/>
    <property type="match status" value="1"/>
</dbReference>
<dbReference type="PROSITE" id="PS50089">
    <property type="entry name" value="ZF_RING_2"/>
    <property type="match status" value="1"/>
</dbReference>
<dbReference type="Pfam" id="PF01485">
    <property type="entry name" value="IBR"/>
    <property type="match status" value="2"/>
</dbReference>
<dbReference type="GO" id="GO:0008270">
    <property type="term" value="F:zinc ion binding"/>
    <property type="evidence" value="ECO:0007669"/>
    <property type="project" value="UniProtKB-KW"/>
</dbReference>
<evidence type="ECO:0000256" key="9">
    <source>
        <dbReference type="PROSITE-ProRule" id="PRU00175"/>
    </source>
</evidence>
<keyword evidence="13" id="KW-1185">Reference proteome</keyword>
<dbReference type="Proteomes" id="UP000799118">
    <property type="component" value="Unassembled WGS sequence"/>
</dbReference>
<keyword evidence="5" id="KW-0677">Repeat</keyword>
<gene>
    <name evidence="12" type="ORF">BT96DRAFT_104390</name>
</gene>
<accession>A0A6A4IA63</accession>
<dbReference type="OrthoDB" id="9977870at2759"/>
<organism evidence="12 13">
    <name type="scientific">Gymnopus androsaceus JB14</name>
    <dbReference type="NCBI Taxonomy" id="1447944"/>
    <lineage>
        <taxon>Eukaryota</taxon>
        <taxon>Fungi</taxon>
        <taxon>Dikarya</taxon>
        <taxon>Basidiomycota</taxon>
        <taxon>Agaricomycotina</taxon>
        <taxon>Agaricomycetes</taxon>
        <taxon>Agaricomycetidae</taxon>
        <taxon>Agaricales</taxon>
        <taxon>Marasmiineae</taxon>
        <taxon>Omphalotaceae</taxon>
        <taxon>Gymnopus</taxon>
    </lineage>
</organism>
<feature type="domain" description="RING-type" evidence="11">
    <location>
        <begin position="58"/>
        <end position="280"/>
    </location>
</feature>
<keyword evidence="3" id="KW-0808">Transferase</keyword>
<dbReference type="InterPro" id="IPR013083">
    <property type="entry name" value="Znf_RING/FYVE/PHD"/>
</dbReference>
<keyword evidence="6 9" id="KW-0863">Zinc-finger</keyword>
<name>A0A6A4IA63_9AGAR</name>
<dbReference type="Gene3D" id="3.30.40.10">
    <property type="entry name" value="Zinc/RING finger domain, C3HC4 (zinc finger)"/>
    <property type="match status" value="1"/>
</dbReference>
<dbReference type="EMBL" id="ML769395">
    <property type="protein sequence ID" value="KAE9407501.1"/>
    <property type="molecule type" value="Genomic_DNA"/>
</dbReference>
<dbReference type="SMART" id="SM00647">
    <property type="entry name" value="IBR"/>
    <property type="match status" value="2"/>
</dbReference>
<evidence type="ECO:0000256" key="6">
    <source>
        <dbReference type="ARBA" id="ARBA00022771"/>
    </source>
</evidence>
<evidence type="ECO:0000256" key="8">
    <source>
        <dbReference type="ARBA" id="ARBA00022833"/>
    </source>
</evidence>
<dbReference type="InterPro" id="IPR044066">
    <property type="entry name" value="TRIAD_supradom"/>
</dbReference>
<dbReference type="GO" id="GO:0016567">
    <property type="term" value="P:protein ubiquitination"/>
    <property type="evidence" value="ECO:0007669"/>
    <property type="project" value="InterPro"/>
</dbReference>
<keyword evidence="7" id="KW-0833">Ubl conjugation pathway</keyword>
<evidence type="ECO:0000256" key="2">
    <source>
        <dbReference type="ARBA" id="ARBA00012251"/>
    </source>
</evidence>
<evidence type="ECO:0000256" key="1">
    <source>
        <dbReference type="ARBA" id="ARBA00001798"/>
    </source>
</evidence>
<dbReference type="Gene3D" id="1.20.120.1750">
    <property type="match status" value="1"/>
</dbReference>
<evidence type="ECO:0000256" key="5">
    <source>
        <dbReference type="ARBA" id="ARBA00022737"/>
    </source>
</evidence>
<protein>
    <recommendedName>
        <fullName evidence="2">RBR-type E3 ubiquitin transferase</fullName>
        <ecNumber evidence="2">2.3.2.31</ecNumber>
    </recommendedName>
</protein>
<sequence>MTSTTSEVLSLPDGPQLAEHIEEMSFSPEIVHPSSDVDEPHEMSRPSSPTIMLSVKELLKTCVVCMNGYAGDTMFTAQACQHDFCASCLAQHIETCIDNEIMFPPRCCGQVISLTGNARSSPSVENLIQSLDDLNFGIESALGARLQTKANELDVLPKDRLYCPNPRCAVFIGSWSSLKRGQNSTSSKSHQCPACSERVCIFCRDLAHTETPCSSHLSAEEKLAESQVRNLARDNMWQTCPGCGEMVERTEGCNHLVCRCKTEFCYGCGSLWDTICVCRR</sequence>
<dbReference type="GO" id="GO:0061630">
    <property type="term" value="F:ubiquitin protein ligase activity"/>
    <property type="evidence" value="ECO:0007669"/>
    <property type="project" value="UniProtKB-EC"/>
</dbReference>
<evidence type="ECO:0000256" key="3">
    <source>
        <dbReference type="ARBA" id="ARBA00022679"/>
    </source>
</evidence>
<dbReference type="PANTHER" id="PTHR11685">
    <property type="entry name" value="RBR FAMILY RING FINGER AND IBR DOMAIN-CONTAINING"/>
    <property type="match status" value="1"/>
</dbReference>
<comment type="catalytic activity">
    <reaction evidence="1">
        <text>[E2 ubiquitin-conjugating enzyme]-S-ubiquitinyl-L-cysteine + [acceptor protein]-L-lysine = [E2 ubiquitin-conjugating enzyme]-L-cysteine + [acceptor protein]-N(6)-ubiquitinyl-L-lysine.</text>
        <dbReference type="EC" id="2.3.2.31"/>
    </reaction>
</comment>
<dbReference type="SUPFAM" id="SSF57850">
    <property type="entry name" value="RING/U-box"/>
    <property type="match status" value="2"/>
</dbReference>
<keyword evidence="8" id="KW-0862">Zinc</keyword>
<evidence type="ECO:0000313" key="12">
    <source>
        <dbReference type="EMBL" id="KAE9407501.1"/>
    </source>
</evidence>
<evidence type="ECO:0000256" key="7">
    <source>
        <dbReference type="ARBA" id="ARBA00022786"/>
    </source>
</evidence>
<evidence type="ECO:0000259" key="11">
    <source>
        <dbReference type="PROSITE" id="PS51873"/>
    </source>
</evidence>
<dbReference type="InterPro" id="IPR002867">
    <property type="entry name" value="IBR_dom"/>
</dbReference>
<feature type="domain" description="RING-type" evidence="10">
    <location>
        <begin position="62"/>
        <end position="96"/>
    </location>
</feature>
<dbReference type="AlphaFoldDB" id="A0A6A4IA63"/>
<evidence type="ECO:0000313" key="13">
    <source>
        <dbReference type="Proteomes" id="UP000799118"/>
    </source>
</evidence>
<evidence type="ECO:0000259" key="10">
    <source>
        <dbReference type="PROSITE" id="PS50089"/>
    </source>
</evidence>
<dbReference type="InterPro" id="IPR031127">
    <property type="entry name" value="E3_UB_ligase_RBR"/>
</dbReference>
<keyword evidence="4" id="KW-0479">Metal-binding</keyword>
<reference evidence="12" key="1">
    <citation type="journal article" date="2019" name="Environ. Microbiol.">
        <title>Fungal ecological strategies reflected in gene transcription - a case study of two litter decomposers.</title>
        <authorList>
            <person name="Barbi F."/>
            <person name="Kohler A."/>
            <person name="Barry K."/>
            <person name="Baskaran P."/>
            <person name="Daum C."/>
            <person name="Fauchery L."/>
            <person name="Ihrmark K."/>
            <person name="Kuo A."/>
            <person name="LaButti K."/>
            <person name="Lipzen A."/>
            <person name="Morin E."/>
            <person name="Grigoriev I.V."/>
            <person name="Henrissat B."/>
            <person name="Lindahl B."/>
            <person name="Martin F."/>
        </authorList>
    </citation>
    <scope>NUCLEOTIDE SEQUENCE</scope>
    <source>
        <strain evidence="12">JB14</strain>
    </source>
</reference>
<evidence type="ECO:0000256" key="4">
    <source>
        <dbReference type="ARBA" id="ARBA00022723"/>
    </source>
</evidence>
<dbReference type="CDD" id="cd22584">
    <property type="entry name" value="Rcat_RBR_unk"/>
    <property type="match status" value="1"/>
</dbReference>
<dbReference type="EC" id="2.3.2.31" evidence="2"/>
<proteinExistence type="predicted"/>
<dbReference type="PROSITE" id="PS51873">
    <property type="entry name" value="TRIAD"/>
    <property type="match status" value="1"/>
</dbReference>
<dbReference type="InterPro" id="IPR001841">
    <property type="entry name" value="Znf_RING"/>
</dbReference>
<dbReference type="InterPro" id="IPR017907">
    <property type="entry name" value="Znf_RING_CS"/>
</dbReference>